<dbReference type="RefSeq" id="WP_204466436.1">
    <property type="nucleotide sequence ID" value="NZ_JAFBCV010000006.1"/>
</dbReference>
<evidence type="ECO:0000313" key="2">
    <source>
        <dbReference type="EMBL" id="MBM7839112.1"/>
    </source>
</evidence>
<name>A0ABS2SXY9_9BACI</name>
<accession>A0ABS2SXY9</accession>
<evidence type="ECO:0000256" key="1">
    <source>
        <dbReference type="SAM" id="MobiDB-lite"/>
    </source>
</evidence>
<protein>
    <submittedName>
        <fullName evidence="2">Chromosome segregation ATPase</fullName>
    </submittedName>
</protein>
<comment type="caution">
    <text evidence="2">The sequence shown here is derived from an EMBL/GenBank/DDBJ whole genome shotgun (WGS) entry which is preliminary data.</text>
</comment>
<sequence length="129" mass="14496">MADSTKILQLQTKLGTIRTQLGNAEDKIERLRTAKRSLSTEQEMLHNHKAKIKEPEIDGDAWRGNEASEHEDIRSEMQGSYSDAQDRAEQMLSSIETEISNLQGEVSSCSTSILTMETSLQSLRNRLST</sequence>
<evidence type="ECO:0000313" key="3">
    <source>
        <dbReference type="Proteomes" id="UP001179280"/>
    </source>
</evidence>
<dbReference type="Proteomes" id="UP001179280">
    <property type="component" value="Unassembled WGS sequence"/>
</dbReference>
<organism evidence="2 3">
    <name type="scientific">Shouchella xiaoxiensis</name>
    <dbReference type="NCBI Taxonomy" id="766895"/>
    <lineage>
        <taxon>Bacteria</taxon>
        <taxon>Bacillati</taxon>
        <taxon>Bacillota</taxon>
        <taxon>Bacilli</taxon>
        <taxon>Bacillales</taxon>
        <taxon>Bacillaceae</taxon>
        <taxon>Shouchella</taxon>
    </lineage>
</organism>
<dbReference type="EMBL" id="JAFBCV010000006">
    <property type="protein sequence ID" value="MBM7839112.1"/>
    <property type="molecule type" value="Genomic_DNA"/>
</dbReference>
<dbReference type="Pfam" id="PF16888">
    <property type="entry name" value="YwqH-like"/>
    <property type="match status" value="1"/>
</dbReference>
<reference evidence="2" key="1">
    <citation type="submission" date="2021-01" db="EMBL/GenBank/DDBJ databases">
        <title>Genomic Encyclopedia of Type Strains, Phase IV (KMG-IV): sequencing the most valuable type-strain genomes for metagenomic binning, comparative biology and taxonomic classification.</title>
        <authorList>
            <person name="Goeker M."/>
        </authorList>
    </citation>
    <scope>NUCLEOTIDE SEQUENCE</scope>
    <source>
        <strain evidence="2">DSM 21943</strain>
    </source>
</reference>
<keyword evidence="3" id="KW-1185">Reference proteome</keyword>
<dbReference type="InterPro" id="IPR031681">
    <property type="entry name" value="YwqH-like"/>
</dbReference>
<proteinExistence type="predicted"/>
<feature type="compositionally biased region" description="Basic and acidic residues" evidence="1">
    <location>
        <begin position="52"/>
        <end position="75"/>
    </location>
</feature>
<feature type="region of interest" description="Disordered" evidence="1">
    <location>
        <begin position="45"/>
        <end position="83"/>
    </location>
</feature>
<gene>
    <name evidence="2" type="ORF">JOC54_002382</name>
</gene>